<evidence type="ECO:0000256" key="5">
    <source>
        <dbReference type="ARBA" id="ARBA00023136"/>
    </source>
</evidence>
<feature type="transmembrane region" description="Helical" evidence="7">
    <location>
        <begin position="395"/>
        <end position="415"/>
    </location>
</feature>
<dbReference type="Proteomes" id="UP000305760">
    <property type="component" value="Unassembled WGS sequence"/>
</dbReference>
<dbReference type="RefSeq" id="WP_139446648.1">
    <property type="nucleotide sequence ID" value="NZ_SMDR01000001.1"/>
</dbReference>
<comment type="similarity">
    <text evidence="6">Belongs to the ABC-4 integral membrane protein family.</text>
</comment>
<dbReference type="GO" id="GO:0005886">
    <property type="term" value="C:plasma membrane"/>
    <property type="evidence" value="ECO:0007669"/>
    <property type="project" value="UniProtKB-SubCell"/>
</dbReference>
<dbReference type="InterPro" id="IPR003838">
    <property type="entry name" value="ABC3_permease_C"/>
</dbReference>
<keyword evidence="5 7" id="KW-0472">Membrane</keyword>
<evidence type="ECO:0000256" key="1">
    <source>
        <dbReference type="ARBA" id="ARBA00004651"/>
    </source>
</evidence>
<dbReference type="PANTHER" id="PTHR30572:SF4">
    <property type="entry name" value="ABC TRANSPORTER PERMEASE YTRF"/>
    <property type="match status" value="1"/>
</dbReference>
<keyword evidence="11" id="KW-1185">Reference proteome</keyword>
<dbReference type="InterPro" id="IPR025857">
    <property type="entry name" value="MacB_PCD"/>
</dbReference>
<protein>
    <submittedName>
        <fullName evidence="10">FtsX-like permease family protein</fullName>
    </submittedName>
</protein>
<accession>A0A5C4RVH7</accession>
<evidence type="ECO:0000313" key="10">
    <source>
        <dbReference type="EMBL" id="TNJ35323.1"/>
    </source>
</evidence>
<keyword evidence="4 7" id="KW-1133">Transmembrane helix</keyword>
<keyword evidence="2" id="KW-1003">Cell membrane</keyword>
<keyword evidence="3 7" id="KW-0812">Transmembrane</keyword>
<dbReference type="OrthoDB" id="9770036at2"/>
<sequence length="433" mass="45277">MTFSDVLRSAVFSLRGNWLRSILTALGVIIGIAAVIVMVSVGRGTQSELDTMISRLGSNRLEVFSASSRQGPVRGGAGSAASLTDDDAEAIRGEIPEVQYVSATIRGGGQVVYAENNWSTSWQGVTADYFPVNDWSLALGEGFAPRDYSSAAKVVVLGETVRRELFGDADPIGATVRLGRVPLRVVGVLAVKGQGNWGNDADDVILVPIETGRRRLASAAAGSASATASTTAAATSATATLAPRQADTVQQISVSVGRAEDLAFVEEEINALLRQRHRIAPGGEDDFAVRNIAEIVSTRTQTTRLMSLLLGAVASISLVVGGIGIMNIMLVSVTERIREIGLRMAVGAGPREIQAQFLAEAMLISLGGGFIGIAMGVGGALLAEKFGALPVQLDLPVVALATGFSVATGLFFGYYPARKAARLDPIEALRHQG</sequence>
<evidence type="ECO:0000256" key="4">
    <source>
        <dbReference type="ARBA" id="ARBA00022989"/>
    </source>
</evidence>
<dbReference type="EMBL" id="SMDR01000001">
    <property type="protein sequence ID" value="TNJ35323.1"/>
    <property type="molecule type" value="Genomic_DNA"/>
</dbReference>
<dbReference type="InterPro" id="IPR050250">
    <property type="entry name" value="Macrolide_Exporter_MacB"/>
</dbReference>
<dbReference type="Pfam" id="PF02687">
    <property type="entry name" value="FtsX"/>
    <property type="match status" value="1"/>
</dbReference>
<feature type="transmembrane region" description="Helical" evidence="7">
    <location>
        <begin position="305"/>
        <end position="333"/>
    </location>
</feature>
<dbReference type="Pfam" id="PF12704">
    <property type="entry name" value="MacB_PCD"/>
    <property type="match status" value="1"/>
</dbReference>
<evidence type="ECO:0000313" key="11">
    <source>
        <dbReference type="Proteomes" id="UP000305760"/>
    </source>
</evidence>
<dbReference type="PANTHER" id="PTHR30572">
    <property type="entry name" value="MEMBRANE COMPONENT OF TRANSPORTER-RELATED"/>
    <property type="match status" value="1"/>
</dbReference>
<dbReference type="AlphaFoldDB" id="A0A5C4RVH7"/>
<evidence type="ECO:0000256" key="6">
    <source>
        <dbReference type="ARBA" id="ARBA00038076"/>
    </source>
</evidence>
<organism evidence="10 11">
    <name type="scientific">Arenimonas terrae</name>
    <dbReference type="NCBI Taxonomy" id="2546226"/>
    <lineage>
        <taxon>Bacteria</taxon>
        <taxon>Pseudomonadati</taxon>
        <taxon>Pseudomonadota</taxon>
        <taxon>Gammaproteobacteria</taxon>
        <taxon>Lysobacterales</taxon>
        <taxon>Lysobacteraceae</taxon>
        <taxon>Arenimonas</taxon>
    </lineage>
</organism>
<reference evidence="10 11" key="1">
    <citation type="submission" date="2019-03" db="EMBL/GenBank/DDBJ databases">
        <title>Arenimonas daejeonensis sp. nov., isolated from compost.</title>
        <authorList>
            <person name="Jeon C.O."/>
        </authorList>
    </citation>
    <scope>NUCLEOTIDE SEQUENCE [LARGE SCALE GENOMIC DNA]</scope>
    <source>
        <strain evidence="10 11">R29</strain>
    </source>
</reference>
<feature type="transmembrane region" description="Helical" evidence="7">
    <location>
        <begin position="361"/>
        <end position="383"/>
    </location>
</feature>
<evidence type="ECO:0000259" key="9">
    <source>
        <dbReference type="Pfam" id="PF12704"/>
    </source>
</evidence>
<gene>
    <name evidence="10" type="ORF">E1B00_06095</name>
</gene>
<name>A0A5C4RVH7_9GAMM</name>
<evidence type="ECO:0000256" key="3">
    <source>
        <dbReference type="ARBA" id="ARBA00022692"/>
    </source>
</evidence>
<comment type="caution">
    <text evidence="10">The sequence shown here is derived from an EMBL/GenBank/DDBJ whole genome shotgun (WGS) entry which is preliminary data.</text>
</comment>
<evidence type="ECO:0000256" key="7">
    <source>
        <dbReference type="SAM" id="Phobius"/>
    </source>
</evidence>
<feature type="transmembrane region" description="Helical" evidence="7">
    <location>
        <begin position="21"/>
        <end position="42"/>
    </location>
</feature>
<evidence type="ECO:0000259" key="8">
    <source>
        <dbReference type="Pfam" id="PF02687"/>
    </source>
</evidence>
<comment type="subcellular location">
    <subcellularLocation>
        <location evidence="1">Cell membrane</location>
        <topology evidence="1">Multi-pass membrane protein</topology>
    </subcellularLocation>
</comment>
<proteinExistence type="inferred from homology"/>
<feature type="domain" description="MacB-like periplasmic core" evidence="9">
    <location>
        <begin position="21"/>
        <end position="235"/>
    </location>
</feature>
<dbReference type="GO" id="GO:0022857">
    <property type="term" value="F:transmembrane transporter activity"/>
    <property type="evidence" value="ECO:0007669"/>
    <property type="project" value="TreeGrafter"/>
</dbReference>
<evidence type="ECO:0000256" key="2">
    <source>
        <dbReference type="ARBA" id="ARBA00022475"/>
    </source>
</evidence>
<feature type="domain" description="ABC3 transporter permease C-terminal" evidence="8">
    <location>
        <begin position="313"/>
        <end position="425"/>
    </location>
</feature>